<evidence type="ECO:0000313" key="8">
    <source>
        <dbReference type="EMBL" id="RZC43279.1"/>
    </source>
</evidence>
<dbReference type="CDD" id="cd03127">
    <property type="entry name" value="tetraspanin_LEL"/>
    <property type="match status" value="1"/>
</dbReference>
<dbReference type="Gene3D" id="1.10.1450.10">
    <property type="entry name" value="Tetraspanin"/>
    <property type="match status" value="1"/>
</dbReference>
<feature type="transmembrane region" description="Helical" evidence="7">
    <location>
        <begin position="79"/>
        <end position="104"/>
    </location>
</feature>
<evidence type="ECO:0000256" key="6">
    <source>
        <dbReference type="PIRSR" id="PIRSR002419-1"/>
    </source>
</evidence>
<comment type="subcellular location">
    <subcellularLocation>
        <location evidence="1 7">Membrane</location>
        <topology evidence="1 7">Multi-pass membrane protein</topology>
    </subcellularLocation>
</comment>
<sequence length="218" mass="23814">MGCISGIAKYLLFFFNFLIVVCGIVLIVIGAITIANENKGIESFTSFSVGGFAIAVGVIIFAIAFFGCCGAIKENSCMLTTYAIILIVLLILQIVLGALAFVAIRNDDNSLDKEVKKIVRKLFEEYFNDRNNKDKKEVIDSVQEAFECCGIDGPQDWPLSLGPPKSCYKDNNLYKTGCAEAFQDVITYNLKVIGGVAIAFAVVEFIGAAFAFIVRNRK</sequence>
<evidence type="ECO:0000313" key="9">
    <source>
        <dbReference type="Proteomes" id="UP000292052"/>
    </source>
</evidence>
<dbReference type="PRINTS" id="PR00259">
    <property type="entry name" value="TMFOUR"/>
</dbReference>
<dbReference type="InterPro" id="IPR008952">
    <property type="entry name" value="Tetraspanin_EC2_sf"/>
</dbReference>
<dbReference type="PANTHER" id="PTHR19282">
    <property type="entry name" value="TETRASPANIN"/>
    <property type="match status" value="1"/>
</dbReference>
<dbReference type="SUPFAM" id="SSF48652">
    <property type="entry name" value="Tetraspanin"/>
    <property type="match status" value="1"/>
</dbReference>
<evidence type="ECO:0000256" key="5">
    <source>
        <dbReference type="ARBA" id="ARBA00023136"/>
    </source>
</evidence>
<dbReference type="PIRSF" id="PIRSF002419">
    <property type="entry name" value="Tetraspanin"/>
    <property type="match status" value="1"/>
</dbReference>
<evidence type="ECO:0000256" key="4">
    <source>
        <dbReference type="ARBA" id="ARBA00022989"/>
    </source>
</evidence>
<dbReference type="InterPro" id="IPR000301">
    <property type="entry name" value="Tetraspanin_animals"/>
</dbReference>
<comment type="caution">
    <text evidence="8">The sequence shown here is derived from an EMBL/GenBank/DDBJ whole genome shotgun (WGS) entry which is preliminary data.</text>
</comment>
<reference evidence="8 9" key="1">
    <citation type="submission" date="2017-03" db="EMBL/GenBank/DDBJ databases">
        <title>Genome of the blue death feigning beetle - Asbolus verrucosus.</title>
        <authorList>
            <person name="Rider S.D."/>
        </authorList>
    </citation>
    <scope>NUCLEOTIDE SEQUENCE [LARGE SCALE GENOMIC DNA]</scope>
    <source>
        <strain evidence="8">Butters</strain>
        <tissue evidence="8">Head and leg muscle</tissue>
    </source>
</reference>
<dbReference type="PROSITE" id="PS00421">
    <property type="entry name" value="TM4_1"/>
    <property type="match status" value="1"/>
</dbReference>
<evidence type="ECO:0000256" key="7">
    <source>
        <dbReference type="RuleBase" id="RU361218"/>
    </source>
</evidence>
<dbReference type="InterPro" id="IPR018499">
    <property type="entry name" value="Tetraspanin/Peripherin"/>
</dbReference>
<keyword evidence="9" id="KW-1185">Reference proteome</keyword>
<dbReference type="InterPro" id="IPR018503">
    <property type="entry name" value="Tetraspanin_CS"/>
</dbReference>
<dbReference type="OrthoDB" id="71600at2759"/>
<dbReference type="GO" id="GO:0005886">
    <property type="term" value="C:plasma membrane"/>
    <property type="evidence" value="ECO:0007669"/>
    <property type="project" value="TreeGrafter"/>
</dbReference>
<protein>
    <recommendedName>
        <fullName evidence="7">Tetraspanin</fullName>
    </recommendedName>
</protein>
<keyword evidence="3 7" id="KW-0812">Transmembrane</keyword>
<proteinExistence type="inferred from homology"/>
<keyword evidence="4 7" id="KW-1133">Transmembrane helix</keyword>
<evidence type="ECO:0000256" key="1">
    <source>
        <dbReference type="ARBA" id="ARBA00004141"/>
    </source>
</evidence>
<feature type="disulfide bond" evidence="6">
    <location>
        <begin position="149"/>
        <end position="167"/>
    </location>
</feature>
<organism evidence="8 9">
    <name type="scientific">Asbolus verrucosus</name>
    <name type="common">Desert ironclad beetle</name>
    <dbReference type="NCBI Taxonomy" id="1661398"/>
    <lineage>
        <taxon>Eukaryota</taxon>
        <taxon>Metazoa</taxon>
        <taxon>Ecdysozoa</taxon>
        <taxon>Arthropoda</taxon>
        <taxon>Hexapoda</taxon>
        <taxon>Insecta</taxon>
        <taxon>Pterygota</taxon>
        <taxon>Neoptera</taxon>
        <taxon>Endopterygota</taxon>
        <taxon>Coleoptera</taxon>
        <taxon>Polyphaga</taxon>
        <taxon>Cucujiformia</taxon>
        <taxon>Tenebrionidae</taxon>
        <taxon>Pimeliinae</taxon>
        <taxon>Asbolus</taxon>
    </lineage>
</organism>
<accession>A0A482WEP1</accession>
<feature type="disulfide bond" evidence="6">
    <location>
        <begin position="148"/>
        <end position="178"/>
    </location>
</feature>
<keyword evidence="5 7" id="KW-0472">Membrane</keyword>
<feature type="transmembrane region" description="Helical" evidence="7">
    <location>
        <begin position="12"/>
        <end position="35"/>
    </location>
</feature>
<dbReference type="AlphaFoldDB" id="A0A482WEP1"/>
<keyword evidence="6" id="KW-1015">Disulfide bond</keyword>
<dbReference type="EMBL" id="QDEB01000450">
    <property type="protein sequence ID" value="RZC43279.1"/>
    <property type="molecule type" value="Genomic_DNA"/>
</dbReference>
<dbReference type="Pfam" id="PF00335">
    <property type="entry name" value="Tetraspanin"/>
    <property type="match status" value="1"/>
</dbReference>
<feature type="transmembrane region" description="Helical" evidence="7">
    <location>
        <begin position="47"/>
        <end position="72"/>
    </location>
</feature>
<comment type="similarity">
    <text evidence="2 7">Belongs to the tetraspanin (TM4SF) family.</text>
</comment>
<evidence type="ECO:0000256" key="2">
    <source>
        <dbReference type="ARBA" id="ARBA00006840"/>
    </source>
</evidence>
<dbReference type="Proteomes" id="UP000292052">
    <property type="component" value="Unassembled WGS sequence"/>
</dbReference>
<evidence type="ECO:0000256" key="3">
    <source>
        <dbReference type="ARBA" id="ARBA00022692"/>
    </source>
</evidence>
<gene>
    <name evidence="8" type="ORF">BDFB_003294</name>
</gene>
<dbReference type="PANTHER" id="PTHR19282:SF521">
    <property type="entry name" value="IP01817P-RELATED"/>
    <property type="match status" value="1"/>
</dbReference>
<dbReference type="STRING" id="1661398.A0A482WEP1"/>
<feature type="transmembrane region" description="Helical" evidence="7">
    <location>
        <begin position="192"/>
        <end position="214"/>
    </location>
</feature>
<name>A0A482WEP1_ASBVE</name>